<dbReference type="PANTHER" id="PTHR33376">
    <property type="match status" value="1"/>
</dbReference>
<dbReference type="Proteomes" id="UP000030661">
    <property type="component" value="Unassembled WGS sequence"/>
</dbReference>
<dbReference type="PANTHER" id="PTHR33376:SF7">
    <property type="entry name" value="C4-DICARBOXYLATE-BINDING PROTEIN DCTB"/>
    <property type="match status" value="1"/>
</dbReference>
<dbReference type="HOGENOM" id="CLU_036176_1_3_0"/>
<organism evidence="4">
    <name type="scientific">Vecturithrix granuli</name>
    <dbReference type="NCBI Taxonomy" id="1499967"/>
    <lineage>
        <taxon>Bacteria</taxon>
        <taxon>Candidatus Moduliflexota</taxon>
        <taxon>Candidatus Vecturitrichia</taxon>
        <taxon>Candidatus Vecturitrichales</taxon>
        <taxon>Candidatus Vecturitrichaceae</taxon>
        <taxon>Candidatus Vecturithrix</taxon>
    </lineage>
</organism>
<evidence type="ECO:0000256" key="2">
    <source>
        <dbReference type="ARBA" id="ARBA00022448"/>
    </source>
</evidence>
<evidence type="ECO:0000313" key="4">
    <source>
        <dbReference type="EMBL" id="GAK61460.1"/>
    </source>
</evidence>
<comment type="similarity">
    <text evidence="1">Belongs to the bacterial solute-binding protein 7 family.</text>
</comment>
<reference evidence="4" key="1">
    <citation type="journal article" date="2015" name="PeerJ">
        <title>First genomic representation of candidate bacterial phylum KSB3 points to enhanced environmental sensing as a trigger of wastewater bulking.</title>
        <authorList>
            <person name="Sekiguchi Y."/>
            <person name="Ohashi A."/>
            <person name="Parks D.H."/>
            <person name="Yamauchi T."/>
            <person name="Tyson G.W."/>
            <person name="Hugenholtz P."/>
        </authorList>
    </citation>
    <scope>NUCLEOTIDE SEQUENCE [LARGE SCALE GENOMIC DNA]</scope>
</reference>
<dbReference type="GO" id="GO:0055085">
    <property type="term" value="P:transmembrane transport"/>
    <property type="evidence" value="ECO:0007669"/>
    <property type="project" value="InterPro"/>
</dbReference>
<dbReference type="NCBIfam" id="NF037995">
    <property type="entry name" value="TRAP_S1"/>
    <property type="match status" value="1"/>
</dbReference>
<dbReference type="eggNOG" id="COG1638">
    <property type="taxonomic scope" value="Bacteria"/>
</dbReference>
<gene>
    <name evidence="4" type="ORF">U27_01360</name>
</gene>
<proteinExistence type="inferred from homology"/>
<keyword evidence="2" id="KW-0813">Transport</keyword>
<dbReference type="InterPro" id="IPR018389">
    <property type="entry name" value="DctP_fam"/>
</dbReference>
<dbReference type="STRING" id="1499967.U27_01360"/>
<name>A0A081CA55_VECG1</name>
<evidence type="ECO:0000313" key="5">
    <source>
        <dbReference type="Proteomes" id="UP000030661"/>
    </source>
</evidence>
<protein>
    <submittedName>
        <fullName evidence="4">Extracellular solute-binding protein, family 7</fullName>
    </submittedName>
</protein>
<evidence type="ECO:0000256" key="3">
    <source>
        <dbReference type="ARBA" id="ARBA00022729"/>
    </source>
</evidence>
<dbReference type="AlphaFoldDB" id="A0A081CA55"/>
<dbReference type="Gene3D" id="3.40.190.170">
    <property type="entry name" value="Bacterial extracellular solute-binding protein, family 7"/>
    <property type="match status" value="1"/>
</dbReference>
<keyword evidence="3" id="KW-0732">Signal</keyword>
<keyword evidence="5" id="KW-1185">Reference proteome</keyword>
<accession>A0A081CA55</accession>
<evidence type="ECO:0000256" key="1">
    <source>
        <dbReference type="ARBA" id="ARBA00009023"/>
    </source>
</evidence>
<dbReference type="Pfam" id="PF03480">
    <property type="entry name" value="DctP"/>
    <property type="match status" value="1"/>
</dbReference>
<dbReference type="EMBL" id="DF820479">
    <property type="protein sequence ID" value="GAK61460.1"/>
    <property type="molecule type" value="Genomic_DNA"/>
</dbReference>
<sequence length="339" mass="38221">MRILRMVVITCVLVGVIWTGSTEISAAASDAQILKLAQAVYEAPSAHTDSVNRIAEAVAKRTDGRITFKVFGPELGDWTQINELVKIGGIDMALNPISTDDPRWNINFCPYIVATYEEARKVFGPGSVLVEEMYKTWAEENQVVWLGAWIQGFTGISLSTRPATTPEEAEGLKVRVPPMEVIECYWEALGFIPMAIPFSEVPQAIQMGVVDGQAGGGPFQTYSCCRDLNKYFVFYRDIVEIWAYTFNLEKWNAIDPEDQKIIQEVVNEEVLRRMDDARLEDEEYLQKLKDYGLTVVDLVDTPEKLDVAKTRARTCWGKMDEVVGKEWMDKLRAIVGESK</sequence>
<dbReference type="InterPro" id="IPR038404">
    <property type="entry name" value="TRAP_DctP_sf"/>
</dbReference>